<dbReference type="OrthoDB" id="9803968at2"/>
<proteinExistence type="inferred from homology"/>
<dbReference type="AlphaFoldDB" id="A0A2S4HJ17"/>
<dbReference type="InterPro" id="IPR045851">
    <property type="entry name" value="AMP-bd_C_sf"/>
</dbReference>
<dbReference type="InterPro" id="IPR000873">
    <property type="entry name" value="AMP-dep_synth/lig_dom"/>
</dbReference>
<dbReference type="FunFam" id="3.30.300.30:FF:000008">
    <property type="entry name" value="2,3-dihydroxybenzoate-AMP ligase"/>
    <property type="match status" value="1"/>
</dbReference>
<evidence type="ECO:0000256" key="1">
    <source>
        <dbReference type="ARBA" id="ARBA00006432"/>
    </source>
</evidence>
<dbReference type="Proteomes" id="UP000237222">
    <property type="component" value="Unassembled WGS sequence"/>
</dbReference>
<dbReference type="SUPFAM" id="SSF56801">
    <property type="entry name" value="Acetyl-CoA synthetase-like"/>
    <property type="match status" value="1"/>
</dbReference>
<dbReference type="Pfam" id="PF13193">
    <property type="entry name" value="AMP-binding_C"/>
    <property type="match status" value="1"/>
</dbReference>
<dbReference type="Gene3D" id="3.40.50.980">
    <property type="match status" value="2"/>
</dbReference>
<feature type="domain" description="AMP-binding enzyme C-terminal" evidence="4">
    <location>
        <begin position="474"/>
        <end position="550"/>
    </location>
</feature>
<dbReference type="PANTHER" id="PTHR43201:SF5">
    <property type="entry name" value="MEDIUM-CHAIN ACYL-COA LIGASE ACSF2, MITOCHONDRIAL"/>
    <property type="match status" value="1"/>
</dbReference>
<dbReference type="InterPro" id="IPR025110">
    <property type="entry name" value="AMP-bd_C"/>
</dbReference>
<feature type="domain" description="AMP-dependent synthetase/ligase" evidence="3">
    <location>
        <begin position="49"/>
        <end position="424"/>
    </location>
</feature>
<gene>
    <name evidence="5" type="ORF">C0068_05310</name>
</gene>
<comment type="similarity">
    <text evidence="1">Belongs to the ATP-dependent AMP-binding enzyme family.</text>
</comment>
<dbReference type="GO" id="GO:0031956">
    <property type="term" value="F:medium-chain fatty acid-CoA ligase activity"/>
    <property type="evidence" value="ECO:0007669"/>
    <property type="project" value="TreeGrafter"/>
</dbReference>
<evidence type="ECO:0000259" key="4">
    <source>
        <dbReference type="Pfam" id="PF13193"/>
    </source>
</evidence>
<dbReference type="EMBL" id="PQGG01000012">
    <property type="protein sequence ID" value="POP53691.1"/>
    <property type="molecule type" value="Genomic_DNA"/>
</dbReference>
<dbReference type="InterPro" id="IPR020845">
    <property type="entry name" value="AMP-binding_CS"/>
</dbReference>
<evidence type="ECO:0000259" key="3">
    <source>
        <dbReference type="Pfam" id="PF00501"/>
    </source>
</evidence>
<sequence>MNDIAKRLQACTEQLCQVGAPFEICSSTDSGLQEYKNAPATMRELVDAGRAHGEQEFLVYQQERLSFTQFFDKVDALGHYLINNKAIAKGERVAIAMRNCPEWMVAYAAIVSVGAVVVPLNSWGSADELSYCLKDAGAKLLICDPARLQLTKPLLKSLNCQAIVTGDNSNTDESIGNFDDIITQNRGKALPTTACAANDIAQIMYTSGTTGRPKGAVSSHKNICQAIYSFEFHAICSAMANPKAIEKMFAGGFAPCTLLSVPLFHVSGCYAAFLLNLRGGRKTVMMYKWSPEEALELISKERVTIFSAVPSMVMDLLRHPDFDSSDTSSLFSLGGGGAACPPAFKEIISNTLSTSYVGTGYGMTESNAICASCTGDAFMYKPDSAGTLSPLVEWQTRDEQGQPLPAGASGEIWLKSVCNIKQYWNKPDANNINFDGDWMATGDIGYLDEENFVYLVGRAKDLIIRGGENIYPAEIEACLSLHPSISEAAIIAVPDERLGEVPGAVIKPRDGAEICHDDIKSYLSNKLAAYKIPQNIWISSQDLPRNASGKILKSELVRQYID</sequence>
<comment type="caution">
    <text evidence="5">The sequence shown here is derived from an EMBL/GenBank/DDBJ whole genome shotgun (WGS) entry which is preliminary data.</text>
</comment>
<reference evidence="5" key="1">
    <citation type="submission" date="2018-01" db="EMBL/GenBank/DDBJ databases">
        <authorList>
            <person name="Yu X.-D."/>
        </authorList>
    </citation>
    <scope>NUCLEOTIDE SEQUENCE</scope>
    <source>
        <strain evidence="5">ZX-21</strain>
    </source>
</reference>
<organism evidence="5 6">
    <name type="scientific">Zhongshania marina</name>
    <dbReference type="NCBI Taxonomy" id="2304603"/>
    <lineage>
        <taxon>Bacteria</taxon>
        <taxon>Pseudomonadati</taxon>
        <taxon>Pseudomonadota</taxon>
        <taxon>Gammaproteobacteria</taxon>
        <taxon>Cellvibrionales</taxon>
        <taxon>Spongiibacteraceae</taxon>
        <taxon>Zhongshania</taxon>
    </lineage>
</organism>
<dbReference type="GO" id="GO:0006631">
    <property type="term" value="P:fatty acid metabolic process"/>
    <property type="evidence" value="ECO:0007669"/>
    <property type="project" value="TreeGrafter"/>
</dbReference>
<keyword evidence="2" id="KW-0436">Ligase</keyword>
<dbReference type="Pfam" id="PF00501">
    <property type="entry name" value="AMP-binding"/>
    <property type="match status" value="1"/>
</dbReference>
<dbReference type="PANTHER" id="PTHR43201">
    <property type="entry name" value="ACYL-COA SYNTHETASE"/>
    <property type="match status" value="1"/>
</dbReference>
<evidence type="ECO:0000313" key="6">
    <source>
        <dbReference type="Proteomes" id="UP000237222"/>
    </source>
</evidence>
<name>A0A2S4HJ17_9GAMM</name>
<evidence type="ECO:0000313" key="5">
    <source>
        <dbReference type="EMBL" id="POP53691.1"/>
    </source>
</evidence>
<dbReference type="Gene3D" id="3.30.300.30">
    <property type="match status" value="1"/>
</dbReference>
<accession>A0A2S4HJ17</accession>
<protein>
    <submittedName>
        <fullName evidence="5">Acyl-CoA synthetase</fullName>
    </submittedName>
</protein>
<dbReference type="RefSeq" id="WP_103683451.1">
    <property type="nucleotide sequence ID" value="NZ_PQGG01000012.1"/>
</dbReference>
<dbReference type="PROSITE" id="PS00455">
    <property type="entry name" value="AMP_BINDING"/>
    <property type="match status" value="1"/>
</dbReference>
<evidence type="ECO:0000256" key="2">
    <source>
        <dbReference type="ARBA" id="ARBA00022598"/>
    </source>
</evidence>
<dbReference type="Gene3D" id="2.30.38.10">
    <property type="entry name" value="Luciferase, Domain 3"/>
    <property type="match status" value="1"/>
</dbReference>